<gene>
    <name evidence="3" type="ORF">EYC84_000005</name>
</gene>
<feature type="compositionally biased region" description="Low complexity" evidence="1">
    <location>
        <begin position="293"/>
        <end position="316"/>
    </location>
</feature>
<dbReference type="PROSITE" id="PS50263">
    <property type="entry name" value="CN_HYDROLASE"/>
    <property type="match status" value="1"/>
</dbReference>
<dbReference type="InterPro" id="IPR003010">
    <property type="entry name" value="C-N_Hydrolase"/>
</dbReference>
<dbReference type="EMBL" id="VICG01000006">
    <property type="protein sequence ID" value="KAA8570606.1"/>
    <property type="molecule type" value="Genomic_DNA"/>
</dbReference>
<dbReference type="GO" id="GO:0008418">
    <property type="term" value="F:protein-N-terminal asparagine amidohydrolase activity"/>
    <property type="evidence" value="ECO:0007669"/>
    <property type="project" value="InterPro"/>
</dbReference>
<evidence type="ECO:0000313" key="3">
    <source>
        <dbReference type="EMBL" id="KAA8570606.1"/>
    </source>
</evidence>
<dbReference type="PANTHER" id="PTHR11750">
    <property type="entry name" value="PROTEIN N-TERMINAL AMIDASE"/>
    <property type="match status" value="1"/>
</dbReference>
<keyword evidence="4" id="KW-1185">Reference proteome</keyword>
<dbReference type="PANTHER" id="PTHR11750:SF26">
    <property type="entry name" value="PROTEIN N-TERMINAL AMIDASE"/>
    <property type="match status" value="1"/>
</dbReference>
<evidence type="ECO:0000313" key="4">
    <source>
        <dbReference type="Proteomes" id="UP000322873"/>
    </source>
</evidence>
<feature type="domain" description="CN hydrolase" evidence="2">
    <location>
        <begin position="1"/>
        <end position="280"/>
    </location>
</feature>
<dbReference type="Proteomes" id="UP000322873">
    <property type="component" value="Unassembled WGS sequence"/>
</dbReference>
<organism evidence="3 4">
    <name type="scientific">Monilinia fructicola</name>
    <name type="common">Brown rot fungus</name>
    <name type="synonym">Ciboria fructicola</name>
    <dbReference type="NCBI Taxonomy" id="38448"/>
    <lineage>
        <taxon>Eukaryota</taxon>
        <taxon>Fungi</taxon>
        <taxon>Dikarya</taxon>
        <taxon>Ascomycota</taxon>
        <taxon>Pezizomycotina</taxon>
        <taxon>Leotiomycetes</taxon>
        <taxon>Helotiales</taxon>
        <taxon>Sclerotiniaceae</taxon>
        <taxon>Monilinia</taxon>
    </lineage>
</organism>
<dbReference type="GO" id="GO:0030163">
    <property type="term" value="P:protein catabolic process"/>
    <property type="evidence" value="ECO:0007669"/>
    <property type="project" value="TreeGrafter"/>
</dbReference>
<proteinExistence type="predicted"/>
<comment type="caution">
    <text evidence="3">The sequence shown here is derived from an EMBL/GenBank/DDBJ whole genome shotgun (WGS) entry which is preliminary data.</text>
</comment>
<evidence type="ECO:0000256" key="1">
    <source>
        <dbReference type="SAM" id="MobiDB-lite"/>
    </source>
</evidence>
<dbReference type="Gene3D" id="3.60.110.10">
    <property type="entry name" value="Carbon-nitrogen hydrolase"/>
    <property type="match status" value="1"/>
</dbReference>
<feature type="region of interest" description="Disordered" evidence="1">
    <location>
        <begin position="285"/>
        <end position="434"/>
    </location>
</feature>
<evidence type="ECO:0000259" key="2">
    <source>
        <dbReference type="PROSITE" id="PS50263"/>
    </source>
</evidence>
<dbReference type="VEuPathDB" id="FungiDB:MFRU_025g00340"/>
<sequence>MKIACLQFSPVLGDVDNNLTRADAVLAKANVQDLDLLVLPELAFSGYNFKSLQHISPYLEPTTSGISSLWARTTALKHDCVVIVGYPEKVDISPKWPASPEYYNSAITVNKDGETIANYRKSFLYHTDSKWALEGPDGFFDGEIDGLGNVAIGICMDLNPYKFEAPWSAWEFAYHIIHKQANVVVLSMAWRTREDVRSYSRQPKEPDMDTLAYWLARLEPVIRAEQKGEIIVVFANRTGVEDDAVYTGTSAVLGICGGEVKVYGLLGRGDKELLVVDTSVRPKAKLVADPRPSSSEKSSSDTSKSSRSGSPASSASNKNDNIDEILNTVTPISPVEPMSPHAYFSTLGKKKSKSHEKPPTIKPPTNLDASVLGSSFDRTPTPFPVPKAAANTSITSPVPIPPPIIPSKPSKPSTASNGRPLTPPTSPCVPTPSKNLFSSCIPKI</sequence>
<dbReference type="InterPro" id="IPR039703">
    <property type="entry name" value="Nta1"/>
</dbReference>
<reference evidence="3 4" key="1">
    <citation type="submission" date="2019-06" db="EMBL/GenBank/DDBJ databases">
        <title>Genome Sequence of the Brown Rot Fungal Pathogen Monilinia fructicola.</title>
        <authorList>
            <person name="De Miccolis Angelini R.M."/>
            <person name="Landi L."/>
            <person name="Abate D."/>
            <person name="Pollastro S."/>
            <person name="Romanazzi G."/>
            <person name="Faretra F."/>
        </authorList>
    </citation>
    <scope>NUCLEOTIDE SEQUENCE [LARGE SCALE GENOMIC DNA]</scope>
    <source>
        <strain evidence="3 4">Mfrc123</strain>
    </source>
</reference>
<dbReference type="AlphaFoldDB" id="A0A5M9JRZ6"/>
<dbReference type="SUPFAM" id="SSF56317">
    <property type="entry name" value="Carbon-nitrogen hydrolase"/>
    <property type="match status" value="1"/>
</dbReference>
<feature type="compositionally biased region" description="Pro residues" evidence="1">
    <location>
        <begin position="421"/>
        <end position="430"/>
    </location>
</feature>
<name>A0A5M9JRZ6_MONFR</name>
<dbReference type="Pfam" id="PF00795">
    <property type="entry name" value="CN_hydrolase"/>
    <property type="match status" value="1"/>
</dbReference>
<protein>
    <recommendedName>
        <fullName evidence="2">CN hydrolase domain-containing protein</fullName>
    </recommendedName>
</protein>
<accession>A0A5M9JRZ6</accession>
<dbReference type="GO" id="GO:0070773">
    <property type="term" value="F:protein-N-terminal glutamine amidohydrolase activity"/>
    <property type="evidence" value="ECO:0007669"/>
    <property type="project" value="InterPro"/>
</dbReference>
<dbReference type="CDD" id="cd07566">
    <property type="entry name" value="ScNTA1_like"/>
    <property type="match status" value="1"/>
</dbReference>
<dbReference type="InterPro" id="IPR036526">
    <property type="entry name" value="C-N_Hydrolase_sf"/>
</dbReference>